<evidence type="ECO:0000256" key="1">
    <source>
        <dbReference type="SAM" id="MobiDB-lite"/>
    </source>
</evidence>
<feature type="compositionally biased region" description="Acidic residues" evidence="1">
    <location>
        <begin position="99"/>
        <end position="111"/>
    </location>
</feature>
<organism evidence="2 3">
    <name type="scientific">Romanomermis culicivorax</name>
    <name type="common">Nematode worm</name>
    <dbReference type="NCBI Taxonomy" id="13658"/>
    <lineage>
        <taxon>Eukaryota</taxon>
        <taxon>Metazoa</taxon>
        <taxon>Ecdysozoa</taxon>
        <taxon>Nematoda</taxon>
        <taxon>Enoplea</taxon>
        <taxon>Dorylaimia</taxon>
        <taxon>Mermithida</taxon>
        <taxon>Mermithoidea</taxon>
        <taxon>Mermithidae</taxon>
        <taxon>Romanomermis</taxon>
    </lineage>
</organism>
<feature type="region of interest" description="Disordered" evidence="1">
    <location>
        <begin position="78"/>
        <end position="111"/>
    </location>
</feature>
<evidence type="ECO:0000313" key="2">
    <source>
        <dbReference type="Proteomes" id="UP000887565"/>
    </source>
</evidence>
<dbReference type="AlphaFoldDB" id="A0A915J3Z3"/>
<name>A0A915J3Z3_ROMCU</name>
<evidence type="ECO:0000313" key="3">
    <source>
        <dbReference type="WBParaSite" id="nRc.2.0.1.t20855-RA"/>
    </source>
</evidence>
<accession>A0A915J3Z3</accession>
<dbReference type="WBParaSite" id="nRc.2.0.1.t20855-RA">
    <property type="protein sequence ID" value="nRc.2.0.1.t20855-RA"/>
    <property type="gene ID" value="nRc.2.0.1.g20855"/>
</dbReference>
<reference evidence="3" key="1">
    <citation type="submission" date="2022-11" db="UniProtKB">
        <authorList>
            <consortium name="WormBaseParasite"/>
        </authorList>
    </citation>
    <scope>IDENTIFICATION</scope>
</reference>
<protein>
    <submittedName>
        <fullName evidence="3">Uncharacterized protein</fullName>
    </submittedName>
</protein>
<keyword evidence="2" id="KW-1185">Reference proteome</keyword>
<dbReference type="Proteomes" id="UP000887565">
    <property type="component" value="Unplaced"/>
</dbReference>
<proteinExistence type="predicted"/>
<sequence length="111" mass="12692">MDFMRAFISGPKFMETCKALTLNLELNENNYKSLKHKNILRASNAVRFIALIKEQLYRITLTTDALCNINFFVHDVRSEADSDSSHSPSVIKSDKENGDIDDDVICEDEDF</sequence>